<gene>
    <name evidence="3" type="ORF">Q8A64_13690</name>
</gene>
<feature type="domain" description="AsmA" evidence="2">
    <location>
        <begin position="16"/>
        <end position="181"/>
    </location>
</feature>
<protein>
    <submittedName>
        <fullName evidence="3">AsmA family protein</fullName>
    </submittedName>
</protein>
<dbReference type="EMBL" id="JAUYVH010000009">
    <property type="protein sequence ID" value="MDQ9171461.1"/>
    <property type="molecule type" value="Genomic_DNA"/>
</dbReference>
<proteinExistence type="predicted"/>
<dbReference type="Pfam" id="PF05170">
    <property type="entry name" value="AsmA"/>
    <property type="match status" value="2"/>
</dbReference>
<evidence type="ECO:0000259" key="2">
    <source>
        <dbReference type="Pfam" id="PF05170"/>
    </source>
</evidence>
<evidence type="ECO:0000313" key="4">
    <source>
        <dbReference type="Proteomes" id="UP001225596"/>
    </source>
</evidence>
<organism evidence="3 4">
    <name type="scientific">Keguizhuia sedimenti</name>
    <dbReference type="NCBI Taxonomy" id="3064264"/>
    <lineage>
        <taxon>Bacteria</taxon>
        <taxon>Pseudomonadati</taxon>
        <taxon>Pseudomonadota</taxon>
        <taxon>Betaproteobacteria</taxon>
        <taxon>Burkholderiales</taxon>
        <taxon>Oxalobacteraceae</taxon>
        <taxon>Keguizhuia</taxon>
    </lineage>
</organism>
<dbReference type="Proteomes" id="UP001225596">
    <property type="component" value="Unassembled WGS sequence"/>
</dbReference>
<dbReference type="InterPro" id="IPR052894">
    <property type="entry name" value="AsmA-related"/>
</dbReference>
<reference evidence="3 4" key="1">
    <citation type="submission" date="2023-08" db="EMBL/GenBank/DDBJ databases">
        <title>Oxalobacteraceae gen .nov., isolated from river sludge outside the plant.</title>
        <authorList>
            <person name="Zhao S.Y."/>
        </authorList>
    </citation>
    <scope>NUCLEOTIDE SEQUENCE [LARGE SCALE GENOMIC DNA]</scope>
    <source>
        <strain evidence="3 4">R-40</strain>
    </source>
</reference>
<dbReference type="PANTHER" id="PTHR30441">
    <property type="entry name" value="DUF748 DOMAIN-CONTAINING PROTEIN"/>
    <property type="match status" value="1"/>
</dbReference>
<comment type="caution">
    <text evidence="3">The sequence shown here is derived from an EMBL/GenBank/DDBJ whole genome shotgun (WGS) entry which is preliminary data.</text>
</comment>
<evidence type="ECO:0000313" key="3">
    <source>
        <dbReference type="EMBL" id="MDQ9171461.1"/>
    </source>
</evidence>
<accession>A0ABU1BR22</accession>
<feature type="compositionally biased region" description="Polar residues" evidence="1">
    <location>
        <begin position="664"/>
        <end position="677"/>
    </location>
</feature>
<keyword evidence="4" id="KW-1185">Reference proteome</keyword>
<sequence>MPRQTLQNSLKNTTEMTRRRKIIFVVLAILGLLLLSGVAAVKLLLNDERLSAFARERVSNSLGRELKLEDLSLRFQPLPTVLIRNAELGNPSWAKEAYFLRADEVAARLNLTSLLRGQVEPVALSIKGLSVNLENSSDNRKNWQMQTPAARRNTGSSSSASLRLASLQLENVRIRYAKHAEPLRELQIGELHAHADPGLRKVRMDARILRNEVPLQLKAKFEDLSGIGREGAVSNGSMELSFRSAQLGVSGSIPISGSLRNHKLNADFDAKSAGEILRFFGIADIDLAPIKASVELEEDKNDIRASNLLFQIGELKINGNGKVHVAGSKPYYRASLAVEHLDWTQTMRDFGRPPPPPKPPGQLFRDTPLGWRAVSGLQKIKGKTELHIQRVKLRSGIELKDLKADVDANDKLLRINAFSFSMLDGRAHGSLALEGNRRTAKLNLEMNKVSLGKWLAARGHRIALSGGPMDIKASLSASGLSMKDLAESLTGPVNISVGPAKLQSKQIQQAETWLIGLAPVFSTTEADQVNLACMSAYLPFEKGHAASEPIGGIRSDASQFLASGYVDLKQQTLDLRGRVRARSGVSLGVSNIAGGDLKIAGRIGKPVIGLDPGGTPSALARIGAAIMTSGVSILATALWDAANPASDPCQITFSAHEKQRPSRQKNGINSQQTVEAN</sequence>
<feature type="region of interest" description="Disordered" evidence="1">
    <location>
        <begin position="656"/>
        <end position="677"/>
    </location>
</feature>
<dbReference type="PANTHER" id="PTHR30441:SF4">
    <property type="entry name" value="PROTEIN ASMA"/>
    <property type="match status" value="1"/>
</dbReference>
<name>A0ABU1BR22_9BURK</name>
<feature type="domain" description="AsmA" evidence="2">
    <location>
        <begin position="379"/>
        <end position="546"/>
    </location>
</feature>
<evidence type="ECO:0000256" key="1">
    <source>
        <dbReference type="SAM" id="MobiDB-lite"/>
    </source>
</evidence>
<dbReference type="InterPro" id="IPR007844">
    <property type="entry name" value="AsmA"/>
</dbReference>
<dbReference type="RefSeq" id="WP_338437397.1">
    <property type="nucleotide sequence ID" value="NZ_JAUYVH010000009.1"/>
</dbReference>